<dbReference type="InterPro" id="IPR010156">
    <property type="entry name" value="CRISPR-assoc_prot_Cas6"/>
</dbReference>
<evidence type="ECO:0000313" key="6">
    <source>
        <dbReference type="Proteomes" id="UP000092420"/>
    </source>
</evidence>
<dbReference type="Proteomes" id="UP000092420">
    <property type="component" value="Unassembled WGS sequence"/>
</dbReference>
<reference evidence="5 6" key="1">
    <citation type="journal article" date="2016" name="ISME J.">
        <title>Chasing the elusive Euryarchaeota class WSA2: genomes reveal a uniquely fastidious methyl-reducing methanogen.</title>
        <authorList>
            <person name="Nobu M.K."/>
            <person name="Narihiro T."/>
            <person name="Kuroda K."/>
            <person name="Mei R."/>
            <person name="Liu W.T."/>
        </authorList>
    </citation>
    <scope>NUCLEOTIDE SEQUENCE [LARGE SCALE GENOMIC DNA]</scope>
    <source>
        <strain evidence="5">ADurb1013_Bin02101</strain>
    </source>
</reference>
<dbReference type="InterPro" id="IPR045747">
    <property type="entry name" value="CRISPR-assoc_prot_Cas6_N_sf"/>
</dbReference>
<evidence type="ECO:0000256" key="3">
    <source>
        <dbReference type="ARBA" id="ARBA00023118"/>
    </source>
</evidence>
<keyword evidence="3" id="KW-0051">Antiviral defense</keyword>
<feature type="domain" description="CRISPR associated protein Cas6 C-terminal" evidence="4">
    <location>
        <begin position="106"/>
        <end position="225"/>
    </location>
</feature>
<accession>A0A150JCL5</accession>
<dbReference type="GO" id="GO:0016788">
    <property type="term" value="F:hydrolase activity, acting on ester bonds"/>
    <property type="evidence" value="ECO:0007669"/>
    <property type="project" value="InterPro"/>
</dbReference>
<proteinExistence type="inferred from homology"/>
<dbReference type="NCBIfam" id="TIGR01877">
    <property type="entry name" value="cas_cas6"/>
    <property type="match status" value="1"/>
</dbReference>
<dbReference type="PANTHER" id="PTHR36984">
    <property type="entry name" value="CRISPR-ASSOCIATED ENDORIBONUCLEASE CAS6 1"/>
    <property type="match status" value="1"/>
</dbReference>
<dbReference type="Gene3D" id="3.30.70.1890">
    <property type="match status" value="1"/>
</dbReference>
<organism evidence="5 6">
    <name type="scientific">Candidatus Methanofastidiosum methylothiophilum</name>
    <dbReference type="NCBI Taxonomy" id="1705564"/>
    <lineage>
        <taxon>Archaea</taxon>
        <taxon>Methanobacteriati</taxon>
        <taxon>Methanobacteriota</taxon>
        <taxon>Stenosarchaea group</taxon>
        <taxon>Candidatus Methanofastidiosia</taxon>
        <taxon>Candidatus Methanofastidiosales</taxon>
        <taxon>Candidatus Methanofastidiosaceae</taxon>
        <taxon>Candidatus Methanofastidiosum</taxon>
    </lineage>
</organism>
<name>A0A150JCL5_9EURY</name>
<comment type="caution">
    <text evidence="5">The sequence shown here is derived from an EMBL/GenBank/DDBJ whole genome shotgun (WGS) entry which is preliminary data.</text>
</comment>
<protein>
    <submittedName>
        <fullName evidence="5">CRISPR associated protein Cas6</fullName>
    </submittedName>
</protein>
<comment type="similarity">
    <text evidence="1">Belongs to the CRISPR-associated protein Cas6/Cse3/CasE family.</text>
</comment>
<evidence type="ECO:0000259" key="4">
    <source>
        <dbReference type="Pfam" id="PF01881"/>
    </source>
</evidence>
<evidence type="ECO:0000313" key="5">
    <source>
        <dbReference type="EMBL" id="KYC54664.1"/>
    </source>
</evidence>
<dbReference type="Pfam" id="PF01881">
    <property type="entry name" value="Cas_Cas6_C"/>
    <property type="match status" value="1"/>
</dbReference>
<sequence>MIELISKENFSYNEINKHSIQGFLYSPFKLEYPDFHDTKGFKFFCFSDVFPTNDYKEGEKKNLIVSSPDKSFIQFLNSKLCGEKMIAGHPFKIEARIIKVPFKRIWITGSPIVLYKDNKNNIYYSFERDKDLLFFLDRIKDNALKKYNAFYNENLTLEGSIFDKLVFNKEVVINTIKRGNEFIIIGSMWKNLEKEYVSQNYKKFYSFLMETGLGEKNSMGFGFINPIKSCKNKIPGA</sequence>
<keyword evidence="2" id="KW-0694">RNA-binding</keyword>
<dbReference type="InterPro" id="IPR049435">
    <property type="entry name" value="Cas_Cas6_C"/>
</dbReference>
<evidence type="ECO:0000256" key="2">
    <source>
        <dbReference type="ARBA" id="ARBA00022884"/>
    </source>
</evidence>
<dbReference type="PANTHER" id="PTHR36984:SF1">
    <property type="entry name" value="CRISPR-ASSOCIATED ENDORIBONUCLEASE CAS6 1"/>
    <property type="match status" value="1"/>
</dbReference>
<dbReference type="CDD" id="cd21140">
    <property type="entry name" value="Cas6_I-like"/>
    <property type="match status" value="1"/>
</dbReference>
<dbReference type="AlphaFoldDB" id="A0A150JCL5"/>
<dbReference type="PATRIC" id="fig|1706433.3.peg.828"/>
<gene>
    <name evidence="5" type="ORF">AN188_00828</name>
</gene>
<evidence type="ECO:0000256" key="1">
    <source>
        <dbReference type="ARBA" id="ARBA00005937"/>
    </source>
</evidence>
<dbReference type="GO" id="GO:0003723">
    <property type="term" value="F:RNA binding"/>
    <property type="evidence" value="ECO:0007669"/>
    <property type="project" value="UniProtKB-KW"/>
</dbReference>
<dbReference type="EMBL" id="LNJB01000009">
    <property type="protein sequence ID" value="KYC54664.1"/>
    <property type="molecule type" value="Genomic_DNA"/>
</dbReference>
<dbReference type="Gene3D" id="3.30.70.1900">
    <property type="match status" value="1"/>
</dbReference>
<dbReference type="GO" id="GO:0051607">
    <property type="term" value="P:defense response to virus"/>
    <property type="evidence" value="ECO:0007669"/>
    <property type="project" value="UniProtKB-KW"/>
</dbReference>